<dbReference type="PANTHER" id="PTHR21477:SF12">
    <property type="entry name" value="PROTEIN PHLOEM PROTEIN 2-LIKE A10"/>
    <property type="match status" value="1"/>
</dbReference>
<protein>
    <submittedName>
        <fullName evidence="2">Protein PHLOEM PROTEIN 2-LIKE A10</fullName>
    </submittedName>
</protein>
<evidence type="ECO:0000313" key="2">
    <source>
        <dbReference type="EMBL" id="KAL2499560.1"/>
    </source>
</evidence>
<reference evidence="3" key="1">
    <citation type="submission" date="2024-07" db="EMBL/GenBank/DDBJ databases">
        <title>Two chromosome-level genome assemblies of Korean endemic species Abeliophyllum distichum and Forsythia ovata (Oleaceae).</title>
        <authorList>
            <person name="Jang H."/>
        </authorList>
    </citation>
    <scope>NUCLEOTIDE SEQUENCE [LARGE SCALE GENOMIC DNA]</scope>
</reference>
<name>A0ABD1SG43_9LAMI</name>
<dbReference type="PANTHER" id="PTHR21477">
    <property type="entry name" value="ZGC:172139"/>
    <property type="match status" value="1"/>
</dbReference>
<dbReference type="AlphaFoldDB" id="A0ABD1SG43"/>
<gene>
    <name evidence="2" type="ORF">Adt_25110</name>
</gene>
<sequence>MDLKLLVKGLVYAKRKKKWVLVLGALGFTGYRIYNSPSVVKKKKRLLKLLTALFSVAEMVSDSAETIGIISRDLKEFIQSDSNQIPNSLKQVSKITRSDEFSHSVNSITKAFTVGILRGFKSEAMKDDASMGENLSFSDRAMNKLFSDSGSGFASVVVGSFARNLVMAFYSDRQCKTGSNLDGFSNLDHRILESNYQSITRWVELANEDKCRELIGDCIQLFVSTAVGVYLEKTMHINTCDEIFSGLTNPKHETKVREMLVTVCNGAVETLIRASHQVWTKNSIADSKLNLPFPYWKVDFGDSFAGDDKVTLQARNLLDDQNQDGGWRCKISSTLSVPSNRKFVLDMTGKVTFETVRSFLEILLEKLSECVKRSVDVVHQEVIDRGIETIRHVSGKSSTVATIKWWKKFNNSNARSKAVQSWIDQQIKDKIGSCSSQSDFVTEKSKIMAQLAQCSDPEVFAVLAQKAASMAKVESSRGSVAASDDGSTPTFEDDNEDDCLEVDVDFFEI</sequence>
<comment type="caution">
    <text evidence="2">The sequence shown here is derived from an EMBL/GenBank/DDBJ whole genome shotgun (WGS) entry which is preliminary data.</text>
</comment>
<evidence type="ECO:0000256" key="1">
    <source>
        <dbReference type="SAM" id="MobiDB-lite"/>
    </source>
</evidence>
<dbReference type="EMBL" id="JBFOLK010000007">
    <property type="protein sequence ID" value="KAL2499560.1"/>
    <property type="molecule type" value="Genomic_DNA"/>
</dbReference>
<evidence type="ECO:0000313" key="3">
    <source>
        <dbReference type="Proteomes" id="UP001604336"/>
    </source>
</evidence>
<accession>A0ABD1SG43</accession>
<dbReference type="InterPro" id="IPR019141">
    <property type="entry name" value="DUF2045"/>
</dbReference>
<proteinExistence type="predicted"/>
<feature type="region of interest" description="Disordered" evidence="1">
    <location>
        <begin position="472"/>
        <end position="496"/>
    </location>
</feature>
<dbReference type="Proteomes" id="UP001604336">
    <property type="component" value="Unassembled WGS sequence"/>
</dbReference>
<keyword evidence="3" id="KW-1185">Reference proteome</keyword>
<organism evidence="2 3">
    <name type="scientific">Abeliophyllum distichum</name>
    <dbReference type="NCBI Taxonomy" id="126358"/>
    <lineage>
        <taxon>Eukaryota</taxon>
        <taxon>Viridiplantae</taxon>
        <taxon>Streptophyta</taxon>
        <taxon>Embryophyta</taxon>
        <taxon>Tracheophyta</taxon>
        <taxon>Spermatophyta</taxon>
        <taxon>Magnoliopsida</taxon>
        <taxon>eudicotyledons</taxon>
        <taxon>Gunneridae</taxon>
        <taxon>Pentapetalae</taxon>
        <taxon>asterids</taxon>
        <taxon>lamiids</taxon>
        <taxon>Lamiales</taxon>
        <taxon>Oleaceae</taxon>
        <taxon>Forsythieae</taxon>
        <taxon>Abeliophyllum</taxon>
    </lineage>
</organism>